<accession>A0ABC8UYV3</accession>
<dbReference type="EMBL" id="CAUOFW020009511">
    <property type="protein sequence ID" value="CAK9186265.1"/>
    <property type="molecule type" value="Genomic_DNA"/>
</dbReference>
<comment type="caution">
    <text evidence="8">The sequence shown here is derived from an EMBL/GenBank/DDBJ whole genome shotgun (WGS) entry which is preliminary data.</text>
</comment>
<evidence type="ECO:0000256" key="6">
    <source>
        <dbReference type="SAM" id="SignalP"/>
    </source>
</evidence>
<sequence>MMRHLFLVLLLIHLSLAQKAKVKPLTKKWLTLKGDEPVVIARGGYSGLFPDSSEYAYRVAKDNSLPGTILFCDLQLTKDSVGICQTELRLDNSTTIRDVFPKGQKTYNVNGQDMSSWFALDYTSDQLFTNVTLIQNIYSRTNVFDGLFSLWTPDNVVAAWPSSKIWLNVQYGMFYIYHKLSLAKYVEDSMKFINPEYISSPEIGFLKTIGGKLKKSKKKLIFRCLEADAFEPTTKEKYADAHKQGLEVYASGFANDGMLSYNYSYDPTVEYLQFVDNSQFSVDGVLTDFPSTASEAIGEIHPLSLHVKPQTVFSIAACLARNKNASRIMDALIISHNGASGDYPGCTDLAYQKAIDDGADIIDCSVQMSKDGFAFCLETADLTGKTTAATTLMDRTATVPEIQPNWGIFLL</sequence>
<dbReference type="EC" id="3.1.4.46" evidence="1"/>
<comment type="catalytic activity">
    <reaction evidence="5">
        <text>a sn-glycero-3-phosphodiester + H2O = an alcohol + sn-glycerol 3-phosphate + H(+)</text>
        <dbReference type="Rhea" id="RHEA:12969"/>
        <dbReference type="ChEBI" id="CHEBI:15377"/>
        <dbReference type="ChEBI" id="CHEBI:15378"/>
        <dbReference type="ChEBI" id="CHEBI:30879"/>
        <dbReference type="ChEBI" id="CHEBI:57597"/>
        <dbReference type="ChEBI" id="CHEBI:83408"/>
        <dbReference type="EC" id="3.1.4.46"/>
    </reaction>
</comment>
<feature type="signal peptide" evidence="6">
    <location>
        <begin position="1"/>
        <end position="17"/>
    </location>
</feature>
<dbReference type="AlphaFoldDB" id="A0ABC8UYV3"/>
<dbReference type="PANTHER" id="PTHR43620">
    <property type="entry name" value="GLYCEROPHOSPHORYL DIESTER PHOSPHODIESTERASE"/>
    <property type="match status" value="1"/>
</dbReference>
<dbReference type="SUPFAM" id="SSF51695">
    <property type="entry name" value="PLC-like phosphodiesterases"/>
    <property type="match status" value="2"/>
</dbReference>
<feature type="chain" id="PRO_5044741543" description="glycerophosphodiester phosphodiesterase" evidence="6">
    <location>
        <begin position="18"/>
        <end position="411"/>
    </location>
</feature>
<feature type="domain" description="GP-PDE" evidence="7">
    <location>
        <begin position="331"/>
        <end position="411"/>
    </location>
</feature>
<dbReference type="Gene3D" id="3.20.20.190">
    <property type="entry name" value="Phosphatidylinositol (PI) phosphodiesterase"/>
    <property type="match status" value="2"/>
</dbReference>
<keyword evidence="3" id="KW-0319">Glycerol metabolism</keyword>
<dbReference type="InterPro" id="IPR017946">
    <property type="entry name" value="PLC-like_Pdiesterase_TIM-brl"/>
</dbReference>
<feature type="domain" description="GP-PDE" evidence="7">
    <location>
        <begin position="37"/>
        <end position="297"/>
    </location>
</feature>
<evidence type="ECO:0000256" key="5">
    <source>
        <dbReference type="ARBA" id="ARBA00047512"/>
    </source>
</evidence>
<dbReference type="GO" id="GO:0006071">
    <property type="term" value="P:glycerol metabolic process"/>
    <property type="evidence" value="ECO:0007669"/>
    <property type="project" value="UniProtKB-KW"/>
</dbReference>
<dbReference type="Proteomes" id="UP001642360">
    <property type="component" value="Unassembled WGS sequence"/>
</dbReference>
<dbReference type="Pfam" id="PF03009">
    <property type="entry name" value="GDPD"/>
    <property type="match status" value="1"/>
</dbReference>
<dbReference type="GO" id="GO:0008889">
    <property type="term" value="F:glycerophosphodiester phosphodiesterase activity"/>
    <property type="evidence" value="ECO:0007669"/>
    <property type="project" value="UniProtKB-EC"/>
</dbReference>
<evidence type="ECO:0000256" key="4">
    <source>
        <dbReference type="ARBA" id="ARBA00022801"/>
    </source>
</evidence>
<keyword evidence="4" id="KW-0378">Hydrolase</keyword>
<evidence type="ECO:0000313" key="9">
    <source>
        <dbReference type="Proteomes" id="UP001642360"/>
    </source>
</evidence>
<protein>
    <recommendedName>
        <fullName evidence="1">glycerophosphodiester phosphodiesterase</fullName>
        <ecNumber evidence="1">3.1.4.46</ecNumber>
    </recommendedName>
</protein>
<evidence type="ECO:0000313" key="8">
    <source>
        <dbReference type="EMBL" id="CAK9186265.1"/>
    </source>
</evidence>
<evidence type="ECO:0000256" key="1">
    <source>
        <dbReference type="ARBA" id="ARBA00012247"/>
    </source>
</evidence>
<dbReference type="PANTHER" id="PTHR43620:SF44">
    <property type="entry name" value="GLYCEROPHOSPHODIESTER PHOSPHODIESTERASE GDPDL6-RELATED"/>
    <property type="match status" value="1"/>
</dbReference>
<proteinExistence type="predicted"/>
<gene>
    <name evidence="8" type="ORF">ILEXP_LOCUS56746</name>
</gene>
<organism evidence="8 9">
    <name type="scientific">Ilex paraguariensis</name>
    <name type="common">yerba mate</name>
    <dbReference type="NCBI Taxonomy" id="185542"/>
    <lineage>
        <taxon>Eukaryota</taxon>
        <taxon>Viridiplantae</taxon>
        <taxon>Streptophyta</taxon>
        <taxon>Embryophyta</taxon>
        <taxon>Tracheophyta</taxon>
        <taxon>Spermatophyta</taxon>
        <taxon>Magnoliopsida</taxon>
        <taxon>eudicotyledons</taxon>
        <taxon>Gunneridae</taxon>
        <taxon>Pentapetalae</taxon>
        <taxon>asterids</taxon>
        <taxon>campanulids</taxon>
        <taxon>Aquifoliales</taxon>
        <taxon>Aquifoliaceae</taxon>
        <taxon>Ilex</taxon>
    </lineage>
</organism>
<dbReference type="InterPro" id="IPR030395">
    <property type="entry name" value="GP_PDE_dom"/>
</dbReference>
<evidence type="ECO:0000259" key="7">
    <source>
        <dbReference type="PROSITE" id="PS51704"/>
    </source>
</evidence>
<keyword evidence="9" id="KW-1185">Reference proteome</keyword>
<keyword evidence="2 6" id="KW-0732">Signal</keyword>
<dbReference type="PROSITE" id="PS51704">
    <property type="entry name" value="GP_PDE"/>
    <property type="match status" value="2"/>
</dbReference>
<reference evidence="8 9" key="1">
    <citation type="submission" date="2024-02" db="EMBL/GenBank/DDBJ databases">
        <authorList>
            <person name="Vignale AGUSTIN F."/>
            <person name="Sosa J E."/>
            <person name="Modenutti C."/>
        </authorList>
    </citation>
    <scope>NUCLEOTIDE SEQUENCE [LARGE SCALE GENOMIC DNA]</scope>
</reference>
<name>A0ABC8UYV3_9AQUA</name>
<evidence type="ECO:0000256" key="3">
    <source>
        <dbReference type="ARBA" id="ARBA00022798"/>
    </source>
</evidence>
<evidence type="ECO:0000256" key="2">
    <source>
        <dbReference type="ARBA" id="ARBA00022729"/>
    </source>
</evidence>